<evidence type="ECO:0000313" key="1">
    <source>
        <dbReference type="EMBL" id="KZV92627.1"/>
    </source>
</evidence>
<evidence type="ECO:0000313" key="2">
    <source>
        <dbReference type="Proteomes" id="UP000077266"/>
    </source>
</evidence>
<proteinExistence type="predicted"/>
<dbReference type="OrthoDB" id="3155440at2759"/>
<sequence length="511" mass="57584">MSSFHDIKAARVAFEEEELELLGRRTSALRADLSNARLALARAQHVVDSVAQDLEAVESRTAESRRRMEDLRTQLSPDVMATIPDELLRMIFFALSSIMADDLRCDNGDGVGYYDQERAALPFRVSAVCRRWRAVAMDAPSLWGSYLALHSDLESDKQCRAAEEYLHCVLSRSLSAPLDIAVMWDDIDDETWSALSPTLRRIWGAIGLHAKRWRIVDIYLPEPAVSPECLEIFRRTTPLLEHLAVVMNGTATGNPWRDDIPTFLPHCPKLRSLRTDLCHVVWCPPHQPVPVTFLMLSSVDMPSRALWGVLVSCPALATLKIGVVSTDFTWRPSGKLYLSELRDLELIDNSDKAFASWAHSIEFPSLTSLKLSGINLEPLSLLLPRVASTLSVLRVSHTQRLGPDELNCLSILRNLTSVHISYSCVNVGIPPDFFLRWSAENIWPRLEEVEFSAWSKLTVEGAEAFLKLVRDRLTPGTTEVKPLRRVNFRDSPRVPSWLEDQVSLLIPHHVT</sequence>
<reference evidence="1 2" key="1">
    <citation type="journal article" date="2016" name="Mol. Biol. Evol.">
        <title>Comparative Genomics of Early-Diverging Mushroom-Forming Fungi Provides Insights into the Origins of Lignocellulose Decay Capabilities.</title>
        <authorList>
            <person name="Nagy L.G."/>
            <person name="Riley R."/>
            <person name="Tritt A."/>
            <person name="Adam C."/>
            <person name="Daum C."/>
            <person name="Floudas D."/>
            <person name="Sun H."/>
            <person name="Yadav J.S."/>
            <person name="Pangilinan J."/>
            <person name="Larsson K.H."/>
            <person name="Matsuura K."/>
            <person name="Barry K."/>
            <person name="Labutti K."/>
            <person name="Kuo R."/>
            <person name="Ohm R.A."/>
            <person name="Bhattacharya S.S."/>
            <person name="Shirouzu T."/>
            <person name="Yoshinaga Y."/>
            <person name="Martin F.M."/>
            <person name="Grigoriev I.V."/>
            <person name="Hibbett D.S."/>
        </authorList>
    </citation>
    <scope>NUCLEOTIDE SEQUENCE [LARGE SCALE GENOMIC DNA]</scope>
    <source>
        <strain evidence="1 2">HHB12029</strain>
    </source>
</reference>
<organism evidence="1 2">
    <name type="scientific">Exidia glandulosa HHB12029</name>
    <dbReference type="NCBI Taxonomy" id="1314781"/>
    <lineage>
        <taxon>Eukaryota</taxon>
        <taxon>Fungi</taxon>
        <taxon>Dikarya</taxon>
        <taxon>Basidiomycota</taxon>
        <taxon>Agaricomycotina</taxon>
        <taxon>Agaricomycetes</taxon>
        <taxon>Auriculariales</taxon>
        <taxon>Exidiaceae</taxon>
        <taxon>Exidia</taxon>
    </lineage>
</organism>
<dbReference type="Gene3D" id="1.20.1280.50">
    <property type="match status" value="1"/>
</dbReference>
<dbReference type="Proteomes" id="UP000077266">
    <property type="component" value="Unassembled WGS sequence"/>
</dbReference>
<dbReference type="PANTHER" id="PTHR38926:SF5">
    <property type="entry name" value="F-BOX AND LEUCINE-RICH REPEAT PROTEIN 6"/>
    <property type="match status" value="1"/>
</dbReference>
<protein>
    <submittedName>
        <fullName evidence="1">Uncharacterized protein</fullName>
    </submittedName>
</protein>
<dbReference type="SUPFAM" id="SSF52047">
    <property type="entry name" value="RNI-like"/>
    <property type="match status" value="1"/>
</dbReference>
<dbReference type="STRING" id="1314781.A0A165HY69"/>
<dbReference type="Gene3D" id="3.80.10.10">
    <property type="entry name" value="Ribonuclease Inhibitor"/>
    <property type="match status" value="1"/>
</dbReference>
<name>A0A165HY69_EXIGL</name>
<accession>A0A165HY69</accession>
<dbReference type="PANTHER" id="PTHR38926">
    <property type="entry name" value="F-BOX DOMAIN CONTAINING PROTEIN, EXPRESSED"/>
    <property type="match status" value="1"/>
</dbReference>
<dbReference type="InParanoid" id="A0A165HY69"/>
<dbReference type="EMBL" id="KV426005">
    <property type="protein sequence ID" value="KZV92627.1"/>
    <property type="molecule type" value="Genomic_DNA"/>
</dbReference>
<gene>
    <name evidence="1" type="ORF">EXIGLDRAFT_836324</name>
</gene>
<dbReference type="AlphaFoldDB" id="A0A165HY69"/>
<dbReference type="InterPro" id="IPR032675">
    <property type="entry name" value="LRR_dom_sf"/>
</dbReference>
<keyword evidence="2" id="KW-1185">Reference proteome</keyword>